<dbReference type="InterPro" id="IPR056238">
    <property type="entry name" value="YunG-like"/>
</dbReference>
<dbReference type="Proteomes" id="UP000325576">
    <property type="component" value="Unassembled WGS sequence"/>
</dbReference>
<evidence type="ECO:0000313" key="1">
    <source>
        <dbReference type="EMBL" id="KAB2584252.1"/>
    </source>
</evidence>
<dbReference type="RefSeq" id="WP_019746764.1">
    <property type="nucleotide sequence ID" value="NZ_CP070870.1"/>
</dbReference>
<proteinExistence type="predicted"/>
<dbReference type="AlphaFoldDB" id="A0A5N5E4U2"/>
<accession>A0A5N5E4U2</accession>
<reference evidence="1 2" key="1">
    <citation type="journal article" date="2017" name="Poromechanics V (2013)">
        <title>Genomic Characterization of the Arsenic-Tolerant Actinobacterium, &lt;i&gt;Rhodococcus erythropolis&lt;/i&gt; S43.</title>
        <authorList>
            <person name="Retamal-Morales G."/>
            <person name="Mehnert M."/>
            <person name="Schwabe R."/>
            <person name="Tischler D."/>
            <person name="Schloemann M."/>
            <person name="Levican G.J."/>
        </authorList>
    </citation>
    <scope>NUCLEOTIDE SEQUENCE [LARGE SCALE GENOMIC DNA]</scope>
    <source>
        <strain evidence="1 2">S43</strain>
    </source>
</reference>
<organism evidence="1 2">
    <name type="scientific">Rhodococcus erythropolis</name>
    <name type="common">Arthrobacter picolinophilus</name>
    <dbReference type="NCBI Taxonomy" id="1833"/>
    <lineage>
        <taxon>Bacteria</taxon>
        <taxon>Bacillati</taxon>
        <taxon>Actinomycetota</taxon>
        <taxon>Actinomycetes</taxon>
        <taxon>Mycobacteriales</taxon>
        <taxon>Nocardiaceae</taxon>
        <taxon>Rhodococcus</taxon>
        <taxon>Rhodococcus erythropolis group</taxon>
    </lineage>
</organism>
<name>A0A5N5E4U2_RHOER</name>
<evidence type="ECO:0000313" key="2">
    <source>
        <dbReference type="Proteomes" id="UP000325576"/>
    </source>
</evidence>
<comment type="caution">
    <text evidence="1">The sequence shown here is derived from an EMBL/GenBank/DDBJ whole genome shotgun (WGS) entry which is preliminary data.</text>
</comment>
<sequence length="136" mass="15149">MDSVSLVRVTEALNAAWGPDTCAPEDIGDWSEENPARGQCATTAVVVHDYFGGDLVRGEVHVRGERVDFHWWNRLPDGSEIDLTREQFSVQESVIGGVYVPRPTGWTRLDYEYSLLSGRVAEHLKRSPTTFLASQG</sequence>
<protein>
    <submittedName>
        <fullName evidence="1">Uncharacterized protein</fullName>
    </submittedName>
</protein>
<dbReference type="Pfam" id="PF24585">
    <property type="entry name" value="YunG"/>
    <property type="match status" value="1"/>
</dbReference>
<dbReference type="EMBL" id="MRBO01000455">
    <property type="protein sequence ID" value="KAB2584252.1"/>
    <property type="molecule type" value="Genomic_DNA"/>
</dbReference>
<gene>
    <name evidence="1" type="ORF">BS297_16515</name>
</gene>